<comment type="similarity">
    <text evidence="1">Belongs to the myoviridae tail sheath protein family.</text>
</comment>
<dbReference type="Pfam" id="PF04984">
    <property type="entry name" value="Phage_sheath_1"/>
    <property type="match status" value="1"/>
</dbReference>
<dbReference type="InterPro" id="IPR035326">
    <property type="entry name" value="Beta_sandwich_Seath"/>
</dbReference>
<dbReference type="EMBL" id="BHVZ01000014">
    <property type="protein sequence ID" value="GCB30629.1"/>
    <property type="molecule type" value="Genomic_DNA"/>
</dbReference>
<evidence type="ECO:0000259" key="3">
    <source>
        <dbReference type="Pfam" id="PF17481"/>
    </source>
</evidence>
<proteinExistence type="inferred from homology"/>
<feature type="domain" description="Tail sheath protein subtilisin-like" evidence="2">
    <location>
        <begin position="186"/>
        <end position="322"/>
    </location>
</feature>
<dbReference type="Gene3D" id="3.30.1490.360">
    <property type="match status" value="1"/>
</dbReference>
<gene>
    <name evidence="5" type="ORF">KGMB03357_22900</name>
</gene>
<evidence type="ECO:0000313" key="5">
    <source>
        <dbReference type="EMBL" id="GCB30629.1"/>
    </source>
</evidence>
<dbReference type="Gene3D" id="3.30.360.90">
    <property type="match status" value="1"/>
</dbReference>
<sequence length="430" mass="47214">MALGGGTFMTQNKVLPGAYINFVSRPRAMGSLGERGVVCVGMELDWGREGMTDIAAAEGRTNCRELFGYTYLSEEMKDLRELFAHAKEVKLYRLNGGEKARMTQDGLTVTAKYPGKRGNDICIKIAENVDESDCWDVETYLDAEVVDAQTVTRIEDLRENAFVEFGGTGGLTAAAGIYLTGGITAAATGSAYTAFLEAAEKEDFNALAYNGADEKTKKLFVNFTKRMREEEGVKFVTVLHDYPAADHEGVISVGTAAELVYWTAGASAGAEVNESLTNTAYDGEYEVDAKLKKSDYIKGIRKGQLLFYEEDGTLRVLRDINSFTSFAAAKNSDFSSNRVVRVLDSIANDVANIFSKYYLGKQSNNANGRNLLKAEILAYHEELMKLEAIEGFTADDITVEKGTEKQDVVVYEAIQPVDAMEKLYMKVEVA</sequence>
<evidence type="ECO:0008006" key="7">
    <source>
        <dbReference type="Google" id="ProtNLM"/>
    </source>
</evidence>
<feature type="domain" description="Phage tail sheath protein-like beta-sandwich" evidence="3">
    <location>
        <begin position="97"/>
        <end position="183"/>
    </location>
</feature>
<reference evidence="5 6" key="1">
    <citation type="submission" date="2018-10" db="EMBL/GenBank/DDBJ databases">
        <title>Draft Genome Sequence of Anaerotignum sp. KCTC 15736.</title>
        <authorList>
            <person name="Choi S.H."/>
            <person name="Kim J.S."/>
            <person name="Kang S.W."/>
            <person name="Lee J.S."/>
            <person name="Park S.H."/>
        </authorList>
    </citation>
    <scope>NUCLEOTIDE SEQUENCE [LARGE SCALE GENOMIC DNA]</scope>
    <source>
        <strain evidence="5 6">KCTC 15736</strain>
    </source>
</reference>
<dbReference type="Gene3D" id="3.40.50.11790">
    <property type="match status" value="1"/>
</dbReference>
<accession>A0A401LGH5</accession>
<dbReference type="InterPro" id="IPR020287">
    <property type="entry name" value="Tail_sheath_C"/>
</dbReference>
<evidence type="ECO:0000313" key="6">
    <source>
        <dbReference type="Proteomes" id="UP000287361"/>
    </source>
</evidence>
<dbReference type="Gene3D" id="2.60.40.4290">
    <property type="match status" value="1"/>
</dbReference>
<evidence type="ECO:0000259" key="4">
    <source>
        <dbReference type="Pfam" id="PF17482"/>
    </source>
</evidence>
<comment type="caution">
    <text evidence="5">The sequence shown here is derived from an EMBL/GenBank/DDBJ whole genome shotgun (WGS) entry which is preliminary data.</text>
</comment>
<dbReference type="Pfam" id="PF17481">
    <property type="entry name" value="Phage_sheath_domII"/>
    <property type="match status" value="1"/>
</dbReference>
<dbReference type="InterPro" id="IPR035089">
    <property type="entry name" value="Phage_sheath_subtilisin"/>
</dbReference>
<dbReference type="Gene3D" id="3.30.1370.220">
    <property type="match status" value="1"/>
</dbReference>
<evidence type="ECO:0000259" key="2">
    <source>
        <dbReference type="Pfam" id="PF04984"/>
    </source>
</evidence>
<dbReference type="Pfam" id="PF17482">
    <property type="entry name" value="Phage_sheath_1C"/>
    <property type="match status" value="1"/>
</dbReference>
<organism evidence="5 6">
    <name type="scientific">Anaerotignum faecicola</name>
    <dbReference type="NCBI Taxonomy" id="2358141"/>
    <lineage>
        <taxon>Bacteria</taxon>
        <taxon>Bacillati</taxon>
        <taxon>Bacillota</taxon>
        <taxon>Clostridia</taxon>
        <taxon>Lachnospirales</taxon>
        <taxon>Anaerotignaceae</taxon>
        <taxon>Anaerotignum</taxon>
    </lineage>
</organism>
<dbReference type="Proteomes" id="UP000287361">
    <property type="component" value="Unassembled WGS sequence"/>
</dbReference>
<evidence type="ECO:0000256" key="1">
    <source>
        <dbReference type="ARBA" id="ARBA00008005"/>
    </source>
</evidence>
<dbReference type="AlphaFoldDB" id="A0A401LGH5"/>
<protein>
    <recommendedName>
        <fullName evidence="7">Phage tail sheath protein</fullName>
    </recommendedName>
</protein>
<dbReference type="OrthoDB" id="89060at2"/>
<name>A0A401LGH5_9FIRM</name>
<keyword evidence="6" id="KW-1185">Reference proteome</keyword>
<feature type="domain" description="Tail sheath protein C-terminal" evidence="4">
    <location>
        <begin position="330"/>
        <end position="429"/>
    </location>
</feature>